<feature type="region of interest" description="Disordered" evidence="1">
    <location>
        <begin position="74"/>
        <end position="139"/>
    </location>
</feature>
<proteinExistence type="predicted"/>
<sequence>MSTLPRNRPNTRAKNAHQHPGQILLDGQRTRRSSAQMAADNKKAQEDLAEKVADRSAQAHHLAEVQVAQRQEREARSIEAARPLTPAQVSTLLRQGKKSVAASKPTTKGKKVSTMPVDKAPTNASDASTKSAPPSRKRANRVPKLTRAFVETAVTMIDSAGSQDGDREKMSMTSAGVVGLGSATGIQVQSSKRKADEAANSTTKKFKPAYPSGMLKNILASVPPAPPPAPSTSLSNETPDASTLPEDQGEGVAYRGYASSDEEFKNYSQVYGDKRTKVDMNNSEGLVHIEDQPEADPAPKGKRKSRSQDGLGLGKTQLRIWRTFVVPAVHEELSKIENPWDNATTDFGAIFRGVHGRFLSQHHLEYQPKSTEYNLMMQKVYGLRNQVAQSAASAVIEWFDDRGMETREAIAFEANRQTGSMATFYAVTNRKRKNSHDMVRFGLFQTDIVIKVLSAYMQTFTTSINNINWYPRGALALAVVAIEHAFSFYALGYFNKQLASSALGQFSCANYATKTLSIARSIAQLQNTEWETILAGAEILVAQSKASELIVIDDDEVDFRANLYTNPDDIDSDDFVDVDCMLLSQLSSRETLARRVGLPD</sequence>
<protein>
    <submittedName>
        <fullName evidence="2">Uncharacterized protein</fullName>
    </submittedName>
</protein>
<feature type="compositionally biased region" description="Polar residues" evidence="1">
    <location>
        <begin position="231"/>
        <end position="241"/>
    </location>
</feature>
<dbReference type="AlphaFoldDB" id="A0AAW0FXT9"/>
<evidence type="ECO:0000256" key="1">
    <source>
        <dbReference type="SAM" id="MobiDB-lite"/>
    </source>
</evidence>
<feature type="region of interest" description="Disordered" evidence="1">
    <location>
        <begin position="1"/>
        <end position="48"/>
    </location>
</feature>
<reference evidence="2 3" key="1">
    <citation type="submission" date="2022-09" db="EMBL/GenBank/DDBJ databases">
        <authorList>
            <person name="Palmer J.M."/>
        </authorList>
    </citation>
    <scope>NUCLEOTIDE SEQUENCE [LARGE SCALE GENOMIC DNA]</scope>
    <source>
        <strain evidence="2 3">DSM 7382</strain>
    </source>
</reference>
<evidence type="ECO:0000313" key="2">
    <source>
        <dbReference type="EMBL" id="KAK7684224.1"/>
    </source>
</evidence>
<organism evidence="2 3">
    <name type="scientific">Cerrena zonata</name>
    <dbReference type="NCBI Taxonomy" id="2478898"/>
    <lineage>
        <taxon>Eukaryota</taxon>
        <taxon>Fungi</taxon>
        <taxon>Dikarya</taxon>
        <taxon>Basidiomycota</taxon>
        <taxon>Agaricomycotina</taxon>
        <taxon>Agaricomycetes</taxon>
        <taxon>Polyporales</taxon>
        <taxon>Cerrenaceae</taxon>
        <taxon>Cerrena</taxon>
    </lineage>
</organism>
<name>A0AAW0FXT9_9APHY</name>
<comment type="caution">
    <text evidence="2">The sequence shown here is derived from an EMBL/GenBank/DDBJ whole genome shotgun (WGS) entry which is preliminary data.</text>
</comment>
<feature type="region of interest" description="Disordered" evidence="1">
    <location>
        <begin position="186"/>
        <end position="250"/>
    </location>
</feature>
<feature type="region of interest" description="Disordered" evidence="1">
    <location>
        <begin position="287"/>
        <end position="311"/>
    </location>
</feature>
<keyword evidence="3" id="KW-1185">Reference proteome</keyword>
<dbReference type="EMBL" id="JASBNA010000026">
    <property type="protein sequence ID" value="KAK7684224.1"/>
    <property type="molecule type" value="Genomic_DNA"/>
</dbReference>
<gene>
    <name evidence="2" type="ORF">QCA50_012548</name>
</gene>
<accession>A0AAW0FXT9</accession>
<dbReference type="Proteomes" id="UP001385951">
    <property type="component" value="Unassembled WGS sequence"/>
</dbReference>
<evidence type="ECO:0000313" key="3">
    <source>
        <dbReference type="Proteomes" id="UP001385951"/>
    </source>
</evidence>
<feature type="compositionally biased region" description="Polar residues" evidence="1">
    <location>
        <begin position="122"/>
        <end position="132"/>
    </location>
</feature>